<dbReference type="Gene3D" id="4.10.400.10">
    <property type="entry name" value="Low-density Lipoprotein Receptor"/>
    <property type="match status" value="1"/>
</dbReference>
<name>A0A139WGB5_TRICA</name>
<dbReference type="InterPro" id="IPR036055">
    <property type="entry name" value="LDL_receptor-like_sf"/>
</dbReference>
<dbReference type="AlphaFoldDB" id="A0A139WGB5"/>
<reference evidence="3 4" key="1">
    <citation type="journal article" date="2008" name="Nature">
        <title>The genome of the model beetle and pest Tribolium castaneum.</title>
        <authorList>
            <consortium name="Tribolium Genome Sequencing Consortium"/>
            <person name="Richards S."/>
            <person name="Gibbs R.A."/>
            <person name="Weinstock G.M."/>
            <person name="Brown S.J."/>
            <person name="Denell R."/>
            <person name="Beeman R.W."/>
            <person name="Gibbs R."/>
            <person name="Beeman R.W."/>
            <person name="Brown S.J."/>
            <person name="Bucher G."/>
            <person name="Friedrich M."/>
            <person name="Grimmelikhuijzen C.J."/>
            <person name="Klingler M."/>
            <person name="Lorenzen M."/>
            <person name="Richards S."/>
            <person name="Roth S."/>
            <person name="Schroder R."/>
            <person name="Tautz D."/>
            <person name="Zdobnov E.M."/>
            <person name="Muzny D."/>
            <person name="Gibbs R.A."/>
            <person name="Weinstock G.M."/>
            <person name="Attaway T."/>
            <person name="Bell S."/>
            <person name="Buhay C.J."/>
            <person name="Chandrabose M.N."/>
            <person name="Chavez D."/>
            <person name="Clerk-Blankenburg K.P."/>
            <person name="Cree A."/>
            <person name="Dao M."/>
            <person name="Davis C."/>
            <person name="Chacko J."/>
            <person name="Dinh H."/>
            <person name="Dugan-Rocha S."/>
            <person name="Fowler G."/>
            <person name="Garner T.T."/>
            <person name="Garnes J."/>
            <person name="Gnirke A."/>
            <person name="Hawes A."/>
            <person name="Hernandez J."/>
            <person name="Hines S."/>
            <person name="Holder M."/>
            <person name="Hume J."/>
            <person name="Jhangiani S.N."/>
            <person name="Joshi V."/>
            <person name="Khan Z.M."/>
            <person name="Jackson L."/>
            <person name="Kovar C."/>
            <person name="Kowis A."/>
            <person name="Lee S."/>
            <person name="Lewis L.R."/>
            <person name="Margolis J."/>
            <person name="Morgan M."/>
            <person name="Nazareth L.V."/>
            <person name="Nguyen N."/>
            <person name="Okwuonu G."/>
            <person name="Parker D."/>
            <person name="Richards S."/>
            <person name="Ruiz S.J."/>
            <person name="Santibanez J."/>
            <person name="Savard J."/>
            <person name="Scherer S.E."/>
            <person name="Schneider B."/>
            <person name="Sodergren E."/>
            <person name="Tautz D."/>
            <person name="Vattahil S."/>
            <person name="Villasana D."/>
            <person name="White C.S."/>
            <person name="Wright R."/>
            <person name="Park Y."/>
            <person name="Beeman R.W."/>
            <person name="Lord J."/>
            <person name="Oppert B."/>
            <person name="Lorenzen M."/>
            <person name="Brown S."/>
            <person name="Wang L."/>
            <person name="Savard J."/>
            <person name="Tautz D."/>
            <person name="Richards S."/>
            <person name="Weinstock G."/>
            <person name="Gibbs R.A."/>
            <person name="Liu Y."/>
            <person name="Worley K."/>
            <person name="Weinstock G."/>
            <person name="Elsik C.G."/>
            <person name="Reese J.T."/>
            <person name="Elhaik E."/>
            <person name="Landan G."/>
            <person name="Graur D."/>
            <person name="Arensburger P."/>
            <person name="Atkinson P."/>
            <person name="Beeman R.W."/>
            <person name="Beidler J."/>
            <person name="Brown S.J."/>
            <person name="Demuth J.P."/>
            <person name="Drury D.W."/>
            <person name="Du Y.Z."/>
            <person name="Fujiwara H."/>
            <person name="Lorenzen M."/>
            <person name="Maselli V."/>
            <person name="Osanai M."/>
            <person name="Park Y."/>
            <person name="Robertson H.M."/>
            <person name="Tu Z."/>
            <person name="Wang J.J."/>
            <person name="Wang S."/>
            <person name="Richards S."/>
            <person name="Song H."/>
            <person name="Zhang L."/>
            <person name="Sodergren E."/>
            <person name="Werner D."/>
            <person name="Stanke M."/>
            <person name="Morgenstern B."/>
            <person name="Solovyev V."/>
            <person name="Kosarev P."/>
            <person name="Brown G."/>
            <person name="Chen H.C."/>
            <person name="Ermolaeva O."/>
            <person name="Hlavina W."/>
            <person name="Kapustin Y."/>
            <person name="Kiryutin B."/>
            <person name="Kitts P."/>
            <person name="Maglott D."/>
            <person name="Pruitt K."/>
            <person name="Sapojnikov V."/>
            <person name="Souvorov A."/>
            <person name="Mackey A.J."/>
            <person name="Waterhouse R.M."/>
            <person name="Wyder S."/>
            <person name="Zdobnov E.M."/>
            <person name="Zdobnov E.M."/>
            <person name="Wyder S."/>
            <person name="Kriventseva E.V."/>
            <person name="Kadowaki T."/>
            <person name="Bork P."/>
            <person name="Aranda M."/>
            <person name="Bao R."/>
            <person name="Beermann A."/>
            <person name="Berns N."/>
            <person name="Bolognesi R."/>
            <person name="Bonneton F."/>
            <person name="Bopp D."/>
            <person name="Brown S.J."/>
            <person name="Bucher G."/>
            <person name="Butts T."/>
            <person name="Chaumot A."/>
            <person name="Denell R.E."/>
            <person name="Ferrier D.E."/>
            <person name="Friedrich M."/>
            <person name="Gordon C.M."/>
            <person name="Jindra M."/>
            <person name="Klingler M."/>
            <person name="Lan Q."/>
            <person name="Lattorff H.M."/>
            <person name="Laudet V."/>
            <person name="von Levetsow C."/>
            <person name="Liu Z."/>
            <person name="Lutz R."/>
            <person name="Lynch J.A."/>
            <person name="da Fonseca R.N."/>
            <person name="Posnien N."/>
            <person name="Reuter R."/>
            <person name="Roth S."/>
            <person name="Savard J."/>
            <person name="Schinko J.B."/>
            <person name="Schmitt C."/>
            <person name="Schoppmeier M."/>
            <person name="Schroder R."/>
            <person name="Shippy T.D."/>
            <person name="Simonnet F."/>
            <person name="Marques-Souza H."/>
            <person name="Tautz D."/>
            <person name="Tomoyasu Y."/>
            <person name="Trauner J."/>
            <person name="Van der Zee M."/>
            <person name="Vervoort M."/>
            <person name="Wittkopp N."/>
            <person name="Wimmer E.A."/>
            <person name="Yang X."/>
            <person name="Jones A.K."/>
            <person name="Sattelle D.B."/>
            <person name="Ebert P.R."/>
            <person name="Nelson D."/>
            <person name="Scott J.G."/>
            <person name="Beeman R.W."/>
            <person name="Muthukrishnan S."/>
            <person name="Kramer K.J."/>
            <person name="Arakane Y."/>
            <person name="Beeman R.W."/>
            <person name="Zhu Q."/>
            <person name="Hogenkamp D."/>
            <person name="Dixit R."/>
            <person name="Oppert B."/>
            <person name="Jiang H."/>
            <person name="Zou Z."/>
            <person name="Marshall J."/>
            <person name="Elpidina E."/>
            <person name="Vinokurov K."/>
            <person name="Oppert C."/>
            <person name="Zou Z."/>
            <person name="Evans J."/>
            <person name="Lu Z."/>
            <person name="Zhao P."/>
            <person name="Sumathipala N."/>
            <person name="Altincicek B."/>
            <person name="Vilcinskas A."/>
            <person name="Williams M."/>
            <person name="Hultmark D."/>
            <person name="Hetru C."/>
            <person name="Jiang H."/>
            <person name="Grimmelikhuijzen C.J."/>
            <person name="Hauser F."/>
            <person name="Cazzamali G."/>
            <person name="Williamson M."/>
            <person name="Park Y."/>
            <person name="Li B."/>
            <person name="Tanaka Y."/>
            <person name="Predel R."/>
            <person name="Neupert S."/>
            <person name="Schachtner J."/>
            <person name="Verleyen P."/>
            <person name="Raible F."/>
            <person name="Bork P."/>
            <person name="Friedrich M."/>
            <person name="Walden K.K."/>
            <person name="Robertson H.M."/>
            <person name="Angeli S."/>
            <person name="Foret S."/>
            <person name="Bucher G."/>
            <person name="Schuetz S."/>
            <person name="Maleszka R."/>
            <person name="Wimmer E.A."/>
            <person name="Beeman R.W."/>
            <person name="Lorenzen M."/>
            <person name="Tomoyasu Y."/>
            <person name="Miller S.C."/>
            <person name="Grossmann D."/>
            <person name="Bucher G."/>
        </authorList>
    </citation>
    <scope>NUCLEOTIDE SEQUENCE [LARGE SCALE GENOMIC DNA]</scope>
    <source>
        <strain evidence="3 4">Georgia GA2</strain>
    </source>
</reference>
<dbReference type="CDD" id="cd00112">
    <property type="entry name" value="LDLa"/>
    <property type="match status" value="1"/>
</dbReference>
<evidence type="ECO:0000313" key="3">
    <source>
        <dbReference type="EMBL" id="KYB26895.1"/>
    </source>
</evidence>
<protein>
    <submittedName>
        <fullName evidence="3">Relaxin receptor 2-like Protein</fullName>
    </submittedName>
</protein>
<dbReference type="Proteomes" id="UP000007266">
    <property type="component" value="Linkage group 6"/>
</dbReference>
<evidence type="ECO:0000256" key="1">
    <source>
        <dbReference type="ARBA" id="ARBA00023157"/>
    </source>
</evidence>
<dbReference type="InterPro" id="IPR023415">
    <property type="entry name" value="LDLR_class-A_CS"/>
</dbReference>
<dbReference type="PROSITE" id="PS50068">
    <property type="entry name" value="LDLRA_2"/>
    <property type="match status" value="1"/>
</dbReference>
<accession>A0A139WGB5</accession>
<dbReference type="InParanoid" id="A0A139WGB5"/>
<keyword evidence="1" id="KW-1015">Disulfide bond</keyword>
<comment type="caution">
    <text evidence="2">Lacks conserved residue(s) required for the propagation of feature annotation.</text>
</comment>
<dbReference type="SMART" id="SM00192">
    <property type="entry name" value="LDLa"/>
    <property type="match status" value="1"/>
</dbReference>
<sequence length="155" mass="17225">MEVYFLIGVFLVNAPQRTVTGLEQNKICPILGYFQCENTTICIPQQNNCDGKVDCPGGSDEVIGCDDRAKDDYWDHQFKKRPSALNDHLAHICNLSYNGSCVCRGRDLLCGHKNMVKIPGDLPADNITLLDFEGNNFGVLSGNVLEKVPLFVEKM</sequence>
<dbReference type="Pfam" id="PF00057">
    <property type="entry name" value="Ldl_recept_a"/>
    <property type="match status" value="1"/>
</dbReference>
<proteinExistence type="predicted"/>
<dbReference type="STRING" id="7070.A0A139WGB5"/>
<dbReference type="PROSITE" id="PS01209">
    <property type="entry name" value="LDLRA_1"/>
    <property type="match status" value="1"/>
</dbReference>
<dbReference type="SUPFAM" id="SSF57424">
    <property type="entry name" value="LDL receptor-like module"/>
    <property type="match status" value="1"/>
</dbReference>
<gene>
    <name evidence="3" type="primary">AUGUSTUS-3.0.2_33440</name>
    <name evidence="3" type="ORF">TcasGA2_TC033440</name>
</gene>
<dbReference type="InterPro" id="IPR002172">
    <property type="entry name" value="LDrepeatLR_classA_rpt"/>
</dbReference>
<organism evidence="3 4">
    <name type="scientific">Tribolium castaneum</name>
    <name type="common">Red flour beetle</name>
    <dbReference type="NCBI Taxonomy" id="7070"/>
    <lineage>
        <taxon>Eukaryota</taxon>
        <taxon>Metazoa</taxon>
        <taxon>Ecdysozoa</taxon>
        <taxon>Arthropoda</taxon>
        <taxon>Hexapoda</taxon>
        <taxon>Insecta</taxon>
        <taxon>Pterygota</taxon>
        <taxon>Neoptera</taxon>
        <taxon>Endopterygota</taxon>
        <taxon>Coleoptera</taxon>
        <taxon>Polyphaga</taxon>
        <taxon>Cucujiformia</taxon>
        <taxon>Tenebrionidae</taxon>
        <taxon>Tenebrionidae incertae sedis</taxon>
        <taxon>Tribolium</taxon>
    </lineage>
</organism>
<evidence type="ECO:0000256" key="2">
    <source>
        <dbReference type="PROSITE-ProRule" id="PRU00124"/>
    </source>
</evidence>
<dbReference type="EMBL" id="KQ971348">
    <property type="protein sequence ID" value="KYB26895.1"/>
    <property type="molecule type" value="Genomic_DNA"/>
</dbReference>
<evidence type="ECO:0000313" key="4">
    <source>
        <dbReference type="Proteomes" id="UP000007266"/>
    </source>
</evidence>
<reference evidence="3 4" key="2">
    <citation type="journal article" date="2010" name="Nucleic Acids Res.">
        <title>BeetleBase in 2010: revisions to provide comprehensive genomic information for Tribolium castaneum.</title>
        <authorList>
            <person name="Kim H.S."/>
            <person name="Murphy T."/>
            <person name="Xia J."/>
            <person name="Caragea D."/>
            <person name="Park Y."/>
            <person name="Beeman R.W."/>
            <person name="Lorenzen M.D."/>
            <person name="Butcher S."/>
            <person name="Manak J.R."/>
            <person name="Brown S.J."/>
        </authorList>
    </citation>
    <scope>GENOME REANNOTATION</scope>
    <source>
        <strain evidence="3 4">Georgia GA2</strain>
    </source>
</reference>
<keyword evidence="3" id="KW-0675">Receptor</keyword>
<keyword evidence="4" id="KW-1185">Reference proteome</keyword>